<evidence type="ECO:0000313" key="10">
    <source>
        <dbReference type="EMBL" id="RPA87017.1"/>
    </source>
</evidence>
<dbReference type="FunFam" id="3.90.1150.10:FF:000001">
    <property type="entry name" value="Aspartate aminotransferase"/>
    <property type="match status" value="1"/>
</dbReference>
<evidence type="ECO:0000256" key="8">
    <source>
        <dbReference type="RuleBase" id="RU000480"/>
    </source>
</evidence>
<dbReference type="AlphaFoldDB" id="A0A3N4INK8"/>
<name>A0A3N4INK8_ASCIM</name>
<evidence type="ECO:0000256" key="1">
    <source>
        <dbReference type="ARBA" id="ARBA00001933"/>
    </source>
</evidence>
<evidence type="ECO:0000256" key="3">
    <source>
        <dbReference type="ARBA" id="ARBA00011738"/>
    </source>
</evidence>
<dbReference type="SUPFAM" id="SSF53383">
    <property type="entry name" value="PLP-dependent transferases"/>
    <property type="match status" value="1"/>
</dbReference>
<dbReference type="Gene3D" id="3.90.1150.10">
    <property type="entry name" value="Aspartate Aminotransferase, domain 1"/>
    <property type="match status" value="1"/>
</dbReference>
<keyword evidence="11" id="KW-1185">Reference proteome</keyword>
<dbReference type="STRING" id="1160509.A0A3N4INK8"/>
<evidence type="ECO:0000313" key="11">
    <source>
        <dbReference type="Proteomes" id="UP000275078"/>
    </source>
</evidence>
<dbReference type="CDD" id="cd00609">
    <property type="entry name" value="AAT_like"/>
    <property type="match status" value="1"/>
</dbReference>
<comment type="catalytic activity">
    <reaction evidence="7 8">
        <text>L-aspartate + 2-oxoglutarate = oxaloacetate + L-glutamate</text>
        <dbReference type="Rhea" id="RHEA:21824"/>
        <dbReference type="ChEBI" id="CHEBI:16452"/>
        <dbReference type="ChEBI" id="CHEBI:16810"/>
        <dbReference type="ChEBI" id="CHEBI:29985"/>
        <dbReference type="ChEBI" id="CHEBI:29991"/>
        <dbReference type="EC" id="2.6.1.1"/>
    </reaction>
</comment>
<dbReference type="GO" id="GO:0006533">
    <property type="term" value="P:L-aspartate catabolic process"/>
    <property type="evidence" value="ECO:0007669"/>
    <property type="project" value="TreeGrafter"/>
</dbReference>
<accession>A0A3N4INK8</accession>
<dbReference type="GO" id="GO:0004069">
    <property type="term" value="F:L-aspartate:2-oxoglutarate aminotransferase activity"/>
    <property type="evidence" value="ECO:0007669"/>
    <property type="project" value="UniProtKB-EC"/>
</dbReference>
<evidence type="ECO:0000256" key="4">
    <source>
        <dbReference type="ARBA" id="ARBA00022576"/>
    </source>
</evidence>
<sequence length="418" mass="45705">MLSTKVFRPIASRGLKAASTWAKVPQGPPAILGITEAFKADTNSKKVNVGVGAYRDDAGRPYVLPSVLEAEKRLVQKDLDKEYAPITGTGNFTTAAAQLAYGADSAPLKEGRVAITQSISGTGALRIGGAFLERHYPYAKTIYLPNPSWANHKAIFNDSHLKVETYRYYDKKTIGLDINGLLEDVRAAPKNSVFLLHACAHNPTGVDPTPEQWAQIAQEIQERGHFAFFDMAYQGFASGDTNKDALALREFVKKEIPVALCQSFAKNMGLYGERVGAFSLVAESAEEKKRIDSQIKILVRPLYSNPPIHGARIASEILGNPELNNQWLGEVKGMADRIISMRDALKGNLEKLGSSHDWSHITKQIGMFCYTGLSPEQVDRLAKEHSVYGTRDGRISIAGVTTGNVEYLANAIHKVTSS</sequence>
<dbReference type="Pfam" id="PF00155">
    <property type="entry name" value="Aminotran_1_2"/>
    <property type="match status" value="1"/>
</dbReference>
<dbReference type="PRINTS" id="PR00799">
    <property type="entry name" value="TRANSAMINASE"/>
</dbReference>
<dbReference type="EC" id="2.6.1.1" evidence="8"/>
<comment type="cofactor">
    <cofactor evidence="1">
        <name>pyridoxal 5'-phosphate</name>
        <dbReference type="ChEBI" id="CHEBI:597326"/>
    </cofactor>
</comment>
<dbReference type="InterPro" id="IPR004838">
    <property type="entry name" value="NHTrfase_class1_PyrdxlP-BS"/>
</dbReference>
<reference evidence="10 11" key="1">
    <citation type="journal article" date="2018" name="Nat. Ecol. Evol.">
        <title>Pezizomycetes genomes reveal the molecular basis of ectomycorrhizal truffle lifestyle.</title>
        <authorList>
            <person name="Murat C."/>
            <person name="Payen T."/>
            <person name="Noel B."/>
            <person name="Kuo A."/>
            <person name="Morin E."/>
            <person name="Chen J."/>
            <person name="Kohler A."/>
            <person name="Krizsan K."/>
            <person name="Balestrini R."/>
            <person name="Da Silva C."/>
            <person name="Montanini B."/>
            <person name="Hainaut M."/>
            <person name="Levati E."/>
            <person name="Barry K.W."/>
            <person name="Belfiori B."/>
            <person name="Cichocki N."/>
            <person name="Clum A."/>
            <person name="Dockter R.B."/>
            <person name="Fauchery L."/>
            <person name="Guy J."/>
            <person name="Iotti M."/>
            <person name="Le Tacon F."/>
            <person name="Lindquist E.A."/>
            <person name="Lipzen A."/>
            <person name="Malagnac F."/>
            <person name="Mello A."/>
            <person name="Molinier V."/>
            <person name="Miyauchi S."/>
            <person name="Poulain J."/>
            <person name="Riccioni C."/>
            <person name="Rubini A."/>
            <person name="Sitrit Y."/>
            <person name="Splivallo R."/>
            <person name="Traeger S."/>
            <person name="Wang M."/>
            <person name="Zifcakova L."/>
            <person name="Wipf D."/>
            <person name="Zambonelli A."/>
            <person name="Paolocci F."/>
            <person name="Nowrousian M."/>
            <person name="Ottonello S."/>
            <person name="Baldrian P."/>
            <person name="Spatafora J.W."/>
            <person name="Henrissat B."/>
            <person name="Nagy L.G."/>
            <person name="Aury J.M."/>
            <person name="Wincker P."/>
            <person name="Grigoriev I.V."/>
            <person name="Bonfante P."/>
            <person name="Martin F.M."/>
        </authorList>
    </citation>
    <scope>NUCLEOTIDE SEQUENCE [LARGE SCALE GENOMIC DNA]</scope>
    <source>
        <strain evidence="10 11">RN42</strain>
    </source>
</reference>
<dbReference type="GO" id="GO:0030170">
    <property type="term" value="F:pyridoxal phosphate binding"/>
    <property type="evidence" value="ECO:0007669"/>
    <property type="project" value="InterPro"/>
</dbReference>
<dbReference type="InterPro" id="IPR015421">
    <property type="entry name" value="PyrdxlP-dep_Trfase_major"/>
</dbReference>
<feature type="domain" description="Aminotransferase class I/classII large" evidence="9">
    <location>
        <begin position="45"/>
        <end position="412"/>
    </location>
</feature>
<dbReference type="InterPro" id="IPR004839">
    <property type="entry name" value="Aminotransferase_I/II_large"/>
</dbReference>
<dbReference type="InterPro" id="IPR015422">
    <property type="entry name" value="PyrdxlP-dep_Trfase_small"/>
</dbReference>
<evidence type="ECO:0000256" key="5">
    <source>
        <dbReference type="ARBA" id="ARBA00022679"/>
    </source>
</evidence>
<keyword evidence="5 8" id="KW-0808">Transferase</keyword>
<dbReference type="InterPro" id="IPR015424">
    <property type="entry name" value="PyrdxlP-dep_Trfase"/>
</dbReference>
<dbReference type="InterPro" id="IPR000796">
    <property type="entry name" value="Asp_trans"/>
</dbReference>
<evidence type="ECO:0000259" key="9">
    <source>
        <dbReference type="Pfam" id="PF00155"/>
    </source>
</evidence>
<evidence type="ECO:0000256" key="7">
    <source>
        <dbReference type="ARBA" id="ARBA00049185"/>
    </source>
</evidence>
<dbReference type="EMBL" id="ML119647">
    <property type="protein sequence ID" value="RPA87017.1"/>
    <property type="molecule type" value="Genomic_DNA"/>
</dbReference>
<comment type="subunit">
    <text evidence="3 8">Homodimer.</text>
</comment>
<dbReference type="PANTHER" id="PTHR11879:SF22">
    <property type="entry name" value="ASPARTATE AMINOTRANSFERASE, MITOCHONDRIAL"/>
    <property type="match status" value="1"/>
</dbReference>
<dbReference type="OrthoDB" id="6752799at2759"/>
<keyword evidence="6" id="KW-0663">Pyridoxal phosphate</keyword>
<dbReference type="Gene3D" id="3.40.640.10">
    <property type="entry name" value="Type I PLP-dependent aspartate aminotransferase-like (Major domain)"/>
    <property type="match status" value="1"/>
</dbReference>
<gene>
    <name evidence="10" type="ORF">BJ508DRAFT_410603</name>
</gene>
<evidence type="ECO:0000256" key="2">
    <source>
        <dbReference type="ARBA" id="ARBA00007441"/>
    </source>
</evidence>
<dbReference type="Proteomes" id="UP000275078">
    <property type="component" value="Unassembled WGS sequence"/>
</dbReference>
<comment type="similarity">
    <text evidence="2">Belongs to the class-I pyridoxal-phosphate-dependent aminotransferase family.</text>
</comment>
<comment type="miscellaneous">
    <text evidence="8">In eukaryotes there are cytoplasmic, mitochondrial and chloroplastic isozymes.</text>
</comment>
<keyword evidence="4 8" id="KW-0032">Aminotransferase</keyword>
<dbReference type="GO" id="GO:0005739">
    <property type="term" value="C:mitochondrion"/>
    <property type="evidence" value="ECO:0007669"/>
    <property type="project" value="TreeGrafter"/>
</dbReference>
<dbReference type="FunFam" id="3.40.640.10:FF:000026">
    <property type="entry name" value="Aspartate aminotransferase"/>
    <property type="match status" value="1"/>
</dbReference>
<dbReference type="PROSITE" id="PS00105">
    <property type="entry name" value="AA_TRANSFER_CLASS_1"/>
    <property type="match status" value="1"/>
</dbReference>
<dbReference type="NCBIfam" id="NF006719">
    <property type="entry name" value="PRK09257.1"/>
    <property type="match status" value="1"/>
</dbReference>
<proteinExistence type="inferred from homology"/>
<protein>
    <recommendedName>
        <fullName evidence="8">Aspartate aminotransferase</fullName>
        <ecNumber evidence="8">2.6.1.1</ecNumber>
    </recommendedName>
</protein>
<organism evidence="10 11">
    <name type="scientific">Ascobolus immersus RN42</name>
    <dbReference type="NCBI Taxonomy" id="1160509"/>
    <lineage>
        <taxon>Eukaryota</taxon>
        <taxon>Fungi</taxon>
        <taxon>Dikarya</taxon>
        <taxon>Ascomycota</taxon>
        <taxon>Pezizomycotina</taxon>
        <taxon>Pezizomycetes</taxon>
        <taxon>Pezizales</taxon>
        <taxon>Ascobolaceae</taxon>
        <taxon>Ascobolus</taxon>
    </lineage>
</organism>
<evidence type="ECO:0000256" key="6">
    <source>
        <dbReference type="ARBA" id="ARBA00022898"/>
    </source>
</evidence>
<dbReference type="PANTHER" id="PTHR11879">
    <property type="entry name" value="ASPARTATE AMINOTRANSFERASE"/>
    <property type="match status" value="1"/>
</dbReference>